<dbReference type="InterPro" id="IPR013785">
    <property type="entry name" value="Aldolase_TIM"/>
</dbReference>
<dbReference type="SUPFAM" id="SSF51366">
    <property type="entry name" value="Ribulose-phoshate binding barrel"/>
    <property type="match status" value="1"/>
</dbReference>
<protein>
    <recommendedName>
        <fullName evidence="3">Indole-3-glycerol-phosphate synthase</fullName>
    </recommendedName>
</protein>
<gene>
    <name evidence="2" type="ORF">GTHE00462_LOCUS38982</name>
</gene>
<feature type="chain" id="PRO_5030559887" description="Indole-3-glycerol-phosphate synthase" evidence="1">
    <location>
        <begin position="21"/>
        <end position="371"/>
    </location>
</feature>
<keyword evidence="1" id="KW-0732">Signal</keyword>
<dbReference type="UniPathway" id="UPA00035">
    <property type="reaction ID" value="UER00043"/>
</dbReference>
<dbReference type="InterPro" id="IPR011060">
    <property type="entry name" value="RibuloseP-bd_barrel"/>
</dbReference>
<evidence type="ECO:0000256" key="1">
    <source>
        <dbReference type="SAM" id="SignalP"/>
    </source>
</evidence>
<feature type="signal peptide" evidence="1">
    <location>
        <begin position="1"/>
        <end position="20"/>
    </location>
</feature>
<evidence type="ECO:0008006" key="3">
    <source>
        <dbReference type="Google" id="ProtNLM"/>
    </source>
</evidence>
<dbReference type="AlphaFoldDB" id="A0A7S4V0S8"/>
<sequence length="371" mass="40977">MQNHRCRLLLLVMTARSAQPLSAFAPSLFPSLLPSPRCCPAPLSRALLRTSPAPCYRRHVLVMATYESLMEEACRAISGQELKSTRTNYKKIFRKASGALSIMPEFARDRKLYIPSDLEDLSKACRTGGSAGVVVQADVEDDYHDIKAFLKEQERSKGNFPGPCLIIQRGSMKTLKDVVEAAARGVQAAILPVGGSDGGEHTLQDLVLACNSLNLLPIIEVSSEEEIGAAVQAGAQALLVKEVESLETSMRLFEKIPKQVVSLCSIGGMQEDCAELEQAAASKIVGYDGVVISQAARSVGDVEYVEWILSNLTSKRSKAVEFSIQEFKKRHPTITERWDADCAQRDPTSWKKWKQYKKTRDYQIRAQIWGA</sequence>
<dbReference type="EMBL" id="HBKN01049917">
    <property type="protein sequence ID" value="CAE2340685.1"/>
    <property type="molecule type" value="Transcribed_RNA"/>
</dbReference>
<organism evidence="2">
    <name type="scientific">Guillardia theta</name>
    <name type="common">Cryptophyte</name>
    <name type="synonym">Cryptomonas phi</name>
    <dbReference type="NCBI Taxonomy" id="55529"/>
    <lineage>
        <taxon>Eukaryota</taxon>
        <taxon>Cryptophyceae</taxon>
        <taxon>Pyrenomonadales</taxon>
        <taxon>Geminigeraceae</taxon>
        <taxon>Guillardia</taxon>
    </lineage>
</organism>
<proteinExistence type="predicted"/>
<name>A0A7S4V0S8_GUITH</name>
<accession>A0A7S4V0S8</accession>
<reference evidence="2" key="1">
    <citation type="submission" date="2021-01" db="EMBL/GenBank/DDBJ databases">
        <authorList>
            <person name="Corre E."/>
            <person name="Pelletier E."/>
            <person name="Niang G."/>
            <person name="Scheremetjew M."/>
            <person name="Finn R."/>
            <person name="Kale V."/>
            <person name="Holt S."/>
            <person name="Cochrane G."/>
            <person name="Meng A."/>
            <person name="Brown T."/>
            <person name="Cohen L."/>
        </authorList>
    </citation>
    <scope>NUCLEOTIDE SEQUENCE</scope>
    <source>
        <strain evidence="2">CCMP 2712</strain>
    </source>
</reference>
<dbReference type="GO" id="GO:0000162">
    <property type="term" value="P:L-tryptophan biosynthetic process"/>
    <property type="evidence" value="ECO:0007669"/>
    <property type="project" value="UniProtKB-UniPathway"/>
</dbReference>
<dbReference type="Gene3D" id="3.20.20.70">
    <property type="entry name" value="Aldolase class I"/>
    <property type="match status" value="1"/>
</dbReference>
<evidence type="ECO:0000313" key="2">
    <source>
        <dbReference type="EMBL" id="CAE2340685.1"/>
    </source>
</evidence>